<feature type="domain" description="CxC2-like cysteine cluster KDZ transposase-associated" evidence="2">
    <location>
        <begin position="169"/>
        <end position="275"/>
    </location>
</feature>
<dbReference type="PANTHER" id="PTHR33104:SF2">
    <property type="entry name" value="CXC3 LIKE CYSTEINE CLUSTER DOMAIN-CONTAINING PROTEIN"/>
    <property type="match status" value="1"/>
</dbReference>
<evidence type="ECO:0000256" key="1">
    <source>
        <dbReference type="SAM" id="MobiDB-lite"/>
    </source>
</evidence>
<dbReference type="Pfam" id="PF18758">
    <property type="entry name" value="KDZ"/>
    <property type="match status" value="1"/>
</dbReference>
<dbReference type="Proteomes" id="UP001222325">
    <property type="component" value="Unassembled WGS sequence"/>
</dbReference>
<dbReference type="AlphaFoldDB" id="A0AAD6XK72"/>
<accession>A0AAD6XK72</accession>
<reference evidence="3" key="1">
    <citation type="submission" date="2023-03" db="EMBL/GenBank/DDBJ databases">
        <title>Massive genome expansion in bonnet fungi (Mycena s.s.) driven by repeated elements and novel gene families across ecological guilds.</title>
        <authorList>
            <consortium name="Lawrence Berkeley National Laboratory"/>
            <person name="Harder C.B."/>
            <person name="Miyauchi S."/>
            <person name="Viragh M."/>
            <person name="Kuo A."/>
            <person name="Thoen E."/>
            <person name="Andreopoulos B."/>
            <person name="Lu D."/>
            <person name="Skrede I."/>
            <person name="Drula E."/>
            <person name="Henrissat B."/>
            <person name="Morin E."/>
            <person name="Kohler A."/>
            <person name="Barry K."/>
            <person name="LaButti K."/>
            <person name="Morin E."/>
            <person name="Salamov A."/>
            <person name="Lipzen A."/>
            <person name="Mereny Z."/>
            <person name="Hegedus B."/>
            <person name="Baldrian P."/>
            <person name="Stursova M."/>
            <person name="Weitz H."/>
            <person name="Taylor A."/>
            <person name="Grigoriev I.V."/>
            <person name="Nagy L.G."/>
            <person name="Martin F."/>
            <person name="Kauserud H."/>
        </authorList>
    </citation>
    <scope>NUCLEOTIDE SEQUENCE</scope>
    <source>
        <strain evidence="3">CBHHK173m</strain>
    </source>
</reference>
<name>A0AAD6XK72_9AGAR</name>
<proteinExistence type="predicted"/>
<dbReference type="InterPro" id="IPR041457">
    <property type="entry name" value="CxC2_KDZ-assoc"/>
</dbReference>
<feature type="region of interest" description="Disordered" evidence="1">
    <location>
        <begin position="911"/>
        <end position="963"/>
    </location>
</feature>
<sequence length="1127" mass="126867">MFLRGGRAKRKEAEDSKRHISQNVLDTSNEVLYESIDASGSSSKRIKLSDPETIHVVLEEKRPAVESPIGSADQSTKSITHNAQIIADFERWRVRLGDHLLSHEADVRLGTPCDCASGAVREAICHDCTQYPPSCRDCFVNDHKYNPFHWVLLWDFKLGFYTRTDMSMIGPPLHLGHDGKMCSKVVQLSEPEVVARSFTIGHTNGIHRTKVQFCLHTDDHAVDALMHARLFPATFDRPATAFTFQVMKEFQIHSLESKQSAYDYCGSLMRLSDNAFTAENVADTYQNFIRADRLWADLATEKRLGHKHGVDAIFPYRPQGNKIVYCPACPEPGFNMDPKLPRHLPEEYKHLNQERLTADGNFHCNKAKKTDKNSDPNDTSIYAGKAQFPTRAAQREYLEKAPKSQEASGISTLKSTCNYLKAVNNQDKKKFKNMEVTGIVNIQCSHVFIKASVDLEFGERFVNVDLALAHALRQRIGSGAEGKFKLSVDLDTQSIDRVLSYDIACQYHIKIVERFRQSFPDLVWIVEKMRWAVPALHVTGHADRCTYAYSTAYMVATGHFHGETAEHYWPELNQIGPKVRQMNYGHRQDIIVNNHNDWNHKKMSKIVVSLVDELEEARAKFTAFEAHFFGLCENLVDRAEKEDWWTRDRKTKRVAARAVSSVYMHDPLMKGDQMLSDEAMIGQGDAEIVGKTASVLNEGILIQETQATIREAVQRYKTQPLAALDKEIKTRRAKAVKRIALWRGQQAAVMPGITADLLNRSACPVEDEVLFLPSDFDNEGRRVRGLTLLGLDEAKLREGAAYDALKSVQLVTKALVALSDRKKKNESGQNQQTAALKQIVDTEARRDKHIRSYGAARAALIALGACTGEADDFPALSLEDTYMKSRRVTRALGSSRNHDGWATSGVMANGRVRRPANSSSSSARVPRVRTQGAGTAMQPRRAGGNSARRVVEPAGARKTTEERARKTGWVWTFGRMGKMSAEEMRAWSAEGDRVQWFRAEADMHRWQEQVEQRLADLRTTIRSFATYKTGWAQMASQQESEKLGHIAYAKKKAHMFGTREEAARAVLLRYPEYAHLEQDDADLMEFVRAERTARACELAAVVSLAKVRRVDTEAQAGASDSESSEDE</sequence>
<keyword evidence="4" id="KW-1185">Reference proteome</keyword>
<dbReference type="InterPro" id="IPR040521">
    <property type="entry name" value="KDZ"/>
</dbReference>
<comment type="caution">
    <text evidence="3">The sequence shown here is derived from an EMBL/GenBank/DDBJ whole genome shotgun (WGS) entry which is preliminary data.</text>
</comment>
<evidence type="ECO:0000313" key="4">
    <source>
        <dbReference type="Proteomes" id="UP001222325"/>
    </source>
</evidence>
<feature type="compositionally biased region" description="Low complexity" evidence="1">
    <location>
        <begin position="915"/>
        <end position="929"/>
    </location>
</feature>
<evidence type="ECO:0000259" key="2">
    <source>
        <dbReference type="Pfam" id="PF18803"/>
    </source>
</evidence>
<dbReference type="PANTHER" id="PTHR33104">
    <property type="entry name" value="SI:DKEY-29D5.2"/>
    <property type="match status" value="1"/>
</dbReference>
<evidence type="ECO:0000313" key="3">
    <source>
        <dbReference type="EMBL" id="KAJ7061894.1"/>
    </source>
</evidence>
<protein>
    <recommendedName>
        <fullName evidence="2">CxC2-like cysteine cluster KDZ transposase-associated domain-containing protein</fullName>
    </recommendedName>
</protein>
<dbReference type="EMBL" id="JARJCN010000246">
    <property type="protein sequence ID" value="KAJ7061894.1"/>
    <property type="molecule type" value="Genomic_DNA"/>
</dbReference>
<organism evidence="3 4">
    <name type="scientific">Mycena belliarum</name>
    <dbReference type="NCBI Taxonomy" id="1033014"/>
    <lineage>
        <taxon>Eukaryota</taxon>
        <taxon>Fungi</taxon>
        <taxon>Dikarya</taxon>
        <taxon>Basidiomycota</taxon>
        <taxon>Agaricomycotina</taxon>
        <taxon>Agaricomycetes</taxon>
        <taxon>Agaricomycetidae</taxon>
        <taxon>Agaricales</taxon>
        <taxon>Marasmiineae</taxon>
        <taxon>Mycenaceae</taxon>
        <taxon>Mycena</taxon>
    </lineage>
</organism>
<gene>
    <name evidence="3" type="ORF">B0H15DRAFT_958859</name>
</gene>
<dbReference type="Pfam" id="PF18803">
    <property type="entry name" value="CxC2"/>
    <property type="match status" value="1"/>
</dbReference>